<evidence type="ECO:0000256" key="19">
    <source>
        <dbReference type="SAM" id="Phobius"/>
    </source>
</evidence>
<keyword evidence="14" id="KW-0830">Ubiquinone</keyword>
<dbReference type="PANTHER" id="PTHR46552:SF1">
    <property type="entry name" value="NADH-UBIQUINONE OXIDOREDUCTASE CHAIN 2"/>
    <property type="match status" value="1"/>
</dbReference>
<dbReference type="InterPro" id="IPR050175">
    <property type="entry name" value="Complex_I_Subunit_2"/>
</dbReference>
<feature type="transmembrane region" description="Helical" evidence="19">
    <location>
        <begin position="111"/>
        <end position="133"/>
    </location>
</feature>
<feature type="transmembrane region" description="Helical" evidence="19">
    <location>
        <begin position="285"/>
        <end position="303"/>
    </location>
</feature>
<gene>
    <name evidence="20" type="primary">nad2</name>
</gene>
<organism evidence="20">
    <name type="scientific">Formica fusca</name>
    <name type="common">Black ant</name>
    <name type="synonym">Silky ant</name>
    <dbReference type="NCBI Taxonomy" id="72779"/>
    <lineage>
        <taxon>Eukaryota</taxon>
        <taxon>Metazoa</taxon>
        <taxon>Ecdysozoa</taxon>
        <taxon>Arthropoda</taxon>
        <taxon>Hexapoda</taxon>
        <taxon>Insecta</taxon>
        <taxon>Pterygota</taxon>
        <taxon>Neoptera</taxon>
        <taxon>Endopterygota</taxon>
        <taxon>Hymenoptera</taxon>
        <taxon>Apocrita</taxon>
        <taxon>Aculeata</taxon>
        <taxon>Formicoidea</taxon>
        <taxon>Formicidae</taxon>
        <taxon>Formicinae</taxon>
        <taxon>Formica</taxon>
    </lineage>
</organism>
<evidence type="ECO:0000256" key="18">
    <source>
        <dbReference type="ARBA" id="ARBA00049551"/>
    </source>
</evidence>
<feature type="transmembrane region" description="Helical" evidence="19">
    <location>
        <begin position="64"/>
        <end position="89"/>
    </location>
</feature>
<comment type="similarity">
    <text evidence="3">Belongs to the complex I subunit 2 family.</text>
</comment>
<dbReference type="GO" id="GO:0008137">
    <property type="term" value="F:NADH dehydrogenase (ubiquinone) activity"/>
    <property type="evidence" value="ECO:0007669"/>
    <property type="project" value="UniProtKB-EC"/>
</dbReference>
<keyword evidence="16 19" id="KW-0472">Membrane</keyword>
<keyword evidence="9" id="KW-0999">Mitochondrion inner membrane</keyword>
<protein>
    <recommendedName>
        <fullName evidence="5">NADH-ubiquinone oxidoreductase chain 2</fullName>
        <ecNumber evidence="4">7.1.1.2</ecNumber>
    </recommendedName>
    <alternativeName>
        <fullName evidence="17">NADH dehydrogenase subunit 2</fullName>
    </alternativeName>
</protein>
<feature type="transmembrane region" description="Helical" evidence="19">
    <location>
        <begin position="38"/>
        <end position="55"/>
    </location>
</feature>
<evidence type="ECO:0000256" key="11">
    <source>
        <dbReference type="ARBA" id="ARBA00022982"/>
    </source>
</evidence>
<comment type="function">
    <text evidence="1">Core subunit of the mitochondrial membrane respiratory chain NADH dehydrogenase (Complex I) that is believed to belong to the minimal assembly required for catalysis. Complex I functions in the transfer of electrons from NADH to the respiratory chain. The immediate electron acceptor for the enzyme is believed to be ubiquinone.</text>
</comment>
<evidence type="ECO:0000256" key="4">
    <source>
        <dbReference type="ARBA" id="ARBA00012944"/>
    </source>
</evidence>
<evidence type="ECO:0000256" key="13">
    <source>
        <dbReference type="ARBA" id="ARBA00023027"/>
    </source>
</evidence>
<sequence>MLYIYFIISFNMFNKFFIIWNLINFALIPLFFYDLFMMWFFMEINNFLFICYLCMKLTNKKIIFLYYIIQVIASLMLIFSLITNIFFFYNNSFFNLNFLISMMLKLGIPPFHLWMPLISLFMSWDTLFILLTIQKIIPFYMLSIIEVNIMFMYFMILASSFISTFKMINLINFKMLLTYSSINQTSWMLLLIFLKNLFWLIYMLIYSLILFIICIFFYYFKMSSNFFLNNFSSLNLNLICLMLSFNLASIPPLSFFFMKWMSIFIFILNSNLHLIFILMMINSFILIYVYINLMNLTMFLFMFKSKLFNNFSMKFNFINFKKLPLLLYFSMILSLMIFFF</sequence>
<evidence type="ECO:0000256" key="2">
    <source>
        <dbReference type="ARBA" id="ARBA00004448"/>
    </source>
</evidence>
<evidence type="ECO:0000313" key="20">
    <source>
        <dbReference type="EMBL" id="CEF49540.1"/>
    </source>
</evidence>
<keyword evidence="13" id="KW-0520">NAD</keyword>
<comment type="catalytic activity">
    <reaction evidence="18">
        <text>a ubiquinone + NADH + 5 H(+)(in) = a ubiquinol + NAD(+) + 4 H(+)(out)</text>
        <dbReference type="Rhea" id="RHEA:29091"/>
        <dbReference type="Rhea" id="RHEA-COMP:9565"/>
        <dbReference type="Rhea" id="RHEA-COMP:9566"/>
        <dbReference type="ChEBI" id="CHEBI:15378"/>
        <dbReference type="ChEBI" id="CHEBI:16389"/>
        <dbReference type="ChEBI" id="CHEBI:17976"/>
        <dbReference type="ChEBI" id="CHEBI:57540"/>
        <dbReference type="ChEBI" id="CHEBI:57945"/>
        <dbReference type="EC" id="7.1.1.2"/>
    </reaction>
</comment>
<evidence type="ECO:0000256" key="15">
    <source>
        <dbReference type="ARBA" id="ARBA00023128"/>
    </source>
</evidence>
<keyword evidence="6" id="KW-0813">Transport</keyword>
<evidence type="ECO:0000256" key="1">
    <source>
        <dbReference type="ARBA" id="ARBA00003257"/>
    </source>
</evidence>
<comment type="subcellular location">
    <subcellularLocation>
        <location evidence="2">Mitochondrion inner membrane</location>
        <topology evidence="2">Multi-pass membrane protein</topology>
    </subcellularLocation>
</comment>
<keyword evidence="12 19" id="KW-1133">Transmembrane helix</keyword>
<proteinExistence type="inferred from homology"/>
<dbReference type="EMBL" id="LN607805">
    <property type="protein sequence ID" value="CEF49540.1"/>
    <property type="molecule type" value="Genomic_DNA"/>
</dbReference>
<reference evidence="20" key="1">
    <citation type="journal article" date="2015" name="Genome Biol. Evol.">
        <title>Is it an ant or a butterfly? Convergent evolution in the mitochondrial gene order of Hymenoptera and Lepidoptera.</title>
        <authorList>
            <person name="Babbucci M."/>
            <person name="Basso A."/>
            <person name="Scupola A."/>
            <person name="Patarnello T."/>
            <person name="Negrisolo E."/>
        </authorList>
    </citation>
    <scope>NUCLEOTIDE SEQUENCE</scope>
</reference>
<evidence type="ECO:0000256" key="9">
    <source>
        <dbReference type="ARBA" id="ARBA00022792"/>
    </source>
</evidence>
<keyword evidence="8 19" id="KW-0812">Transmembrane</keyword>
<dbReference type="EC" id="7.1.1.2" evidence="4"/>
<name>A0A0A8P151_FORFU</name>
<geneLocation type="mitochondrion" evidence="20"/>
<feature type="transmembrane region" description="Helical" evidence="19">
    <location>
        <begin position="140"/>
        <end position="163"/>
    </location>
</feature>
<evidence type="ECO:0000256" key="8">
    <source>
        <dbReference type="ARBA" id="ARBA00022692"/>
    </source>
</evidence>
<keyword evidence="11" id="KW-0249">Electron transport</keyword>
<keyword evidence="10" id="KW-1278">Translocase</keyword>
<evidence type="ECO:0000256" key="5">
    <source>
        <dbReference type="ARBA" id="ARBA00021008"/>
    </source>
</evidence>
<accession>A0A0A8P151</accession>
<feature type="transmembrane region" description="Helical" evidence="19">
    <location>
        <begin position="12"/>
        <end position="32"/>
    </location>
</feature>
<evidence type="ECO:0000256" key="12">
    <source>
        <dbReference type="ARBA" id="ARBA00022989"/>
    </source>
</evidence>
<dbReference type="AlphaFoldDB" id="A0A0A8P151"/>
<keyword evidence="7" id="KW-0679">Respiratory chain</keyword>
<evidence type="ECO:0000256" key="17">
    <source>
        <dbReference type="ARBA" id="ARBA00031028"/>
    </source>
</evidence>
<evidence type="ECO:0000256" key="14">
    <source>
        <dbReference type="ARBA" id="ARBA00023075"/>
    </source>
</evidence>
<evidence type="ECO:0000256" key="3">
    <source>
        <dbReference type="ARBA" id="ARBA00007012"/>
    </source>
</evidence>
<evidence type="ECO:0000256" key="7">
    <source>
        <dbReference type="ARBA" id="ARBA00022660"/>
    </source>
</evidence>
<feature type="transmembrane region" description="Helical" evidence="19">
    <location>
        <begin position="226"/>
        <end position="248"/>
    </location>
</feature>
<evidence type="ECO:0000256" key="16">
    <source>
        <dbReference type="ARBA" id="ARBA00023136"/>
    </source>
</evidence>
<dbReference type="GO" id="GO:0005743">
    <property type="term" value="C:mitochondrial inner membrane"/>
    <property type="evidence" value="ECO:0007669"/>
    <property type="project" value="UniProtKB-SubCell"/>
</dbReference>
<dbReference type="PANTHER" id="PTHR46552">
    <property type="entry name" value="NADH-UBIQUINONE OXIDOREDUCTASE CHAIN 2"/>
    <property type="match status" value="1"/>
</dbReference>
<evidence type="ECO:0000256" key="6">
    <source>
        <dbReference type="ARBA" id="ARBA00022448"/>
    </source>
</evidence>
<evidence type="ECO:0000256" key="10">
    <source>
        <dbReference type="ARBA" id="ARBA00022967"/>
    </source>
</evidence>
<keyword evidence="15 20" id="KW-0496">Mitochondrion</keyword>
<dbReference type="GO" id="GO:0006120">
    <property type="term" value="P:mitochondrial electron transport, NADH to ubiquinone"/>
    <property type="evidence" value="ECO:0007669"/>
    <property type="project" value="TreeGrafter"/>
</dbReference>
<feature type="transmembrane region" description="Helical" evidence="19">
    <location>
        <begin position="201"/>
        <end position="220"/>
    </location>
</feature>
<feature type="transmembrane region" description="Helical" evidence="19">
    <location>
        <begin position="323"/>
        <end position="339"/>
    </location>
</feature>